<dbReference type="InterPro" id="IPR011050">
    <property type="entry name" value="Pectin_lyase_fold/virulence"/>
</dbReference>
<feature type="compositionally biased region" description="Basic and acidic residues" evidence="1">
    <location>
        <begin position="757"/>
        <end position="774"/>
    </location>
</feature>
<evidence type="ECO:0000313" key="4">
    <source>
        <dbReference type="Proteomes" id="UP000004028"/>
    </source>
</evidence>
<dbReference type="InterPro" id="IPR006626">
    <property type="entry name" value="PbH1"/>
</dbReference>
<sequence length="876" mass="96144">MNFKLKILLLGLLFVLCVNSVSAVDSLNNMTLDDNVILEDSDYVVDETILIDGDVSISSENGAVISANNENSIFNVSGNSKLTLSNLNLTDAKGVNGGAIYNEGTLILNNCSFINNKATFGGAIYNNGTIILNNCTFKANVASVSGGAIYNLQDDLTIQDSTFIGNYAKIKNGILQGGAIANYANNLTVDNCSFVKNHLFNTNWYKNGKMYGGAIYNCGDNLLVRNSKFIKNYIYGYTDNMNKNVDLSDKYGGAVYSNATVSTFINNEFDSNEIYAMLSSYVTKKINLSNKGIASAISAYNKVFIINNTFSNNSAAVAPIDIDDGEGCLILNNTFINNNARSLAQSMWLSGNNMLISRNTFYRDGNATDKGYFEDPNYWEVYEILILDGVNNTIAFNYFENSNGIHYLNPTGEDKTANLTITNNIFNNSRKSISVEHGNNVDITSNIFINSNYAIDTYTGRYVNIKNNYFYGGGPDGNSHKGYVDINSHFTVISGNVFRKVGNNDSLGPIISIKVRDNITITGNAFIENTVAHGNGIIHSLFGGFYYIDGITDVDGPLGNVEVNNNYFANNSLNDGALFDSVASKINIVRNIIENNDGLIILANDTYYQIQYMNFTDNEIKDFTGNIEDYIYLYNSKNFNGSDNKKYTGESSSFIDKIFDFIKDLWDDFFKGKDSIKDPTKVDDNKNISNSTSEITNNTDVDNSTTNITNNTEINNTNVSNSTSNNTEIIDNTTNTDNSTSDVNNNTTIPDNNTSEDNTKKDDSTSEDNSKNTEFDNNATDSDSGSDVGDSLNMLPSYSHSDKTNDENPSESKSTKSNVGAGQSSPRSPGASSSSEAYEIEKSNVSKNINDNNYLIFFIVVIVVIFALLVVGYKKK</sequence>
<evidence type="ECO:0000256" key="2">
    <source>
        <dbReference type="SAM" id="Phobius"/>
    </source>
</evidence>
<dbReference type="SMART" id="SM00710">
    <property type="entry name" value="PbH1"/>
    <property type="match status" value="12"/>
</dbReference>
<keyword evidence="2" id="KW-0812">Transmembrane</keyword>
<keyword evidence="2" id="KW-0472">Membrane</keyword>
<dbReference type="AlphaFoldDB" id="D2ZPN3"/>
<protein>
    <recommendedName>
        <fullName evidence="5">Polymorphic outer membrane protein repeat (3 repeats)</fullName>
    </recommendedName>
</protein>
<feature type="transmembrane region" description="Helical" evidence="2">
    <location>
        <begin position="854"/>
        <end position="873"/>
    </location>
</feature>
<feature type="compositionally biased region" description="Low complexity" evidence="1">
    <location>
        <begin position="781"/>
        <end position="791"/>
    </location>
</feature>
<organism evidence="3 4">
    <name type="scientific">Methanobrevibacter smithii DSM 2374</name>
    <dbReference type="NCBI Taxonomy" id="521002"/>
    <lineage>
        <taxon>Archaea</taxon>
        <taxon>Methanobacteriati</taxon>
        <taxon>Methanobacteriota</taxon>
        <taxon>Methanomada group</taxon>
        <taxon>Methanobacteria</taxon>
        <taxon>Methanobacteriales</taxon>
        <taxon>Methanobacteriaceae</taxon>
        <taxon>Methanobrevibacter</taxon>
    </lineage>
</organism>
<evidence type="ECO:0008006" key="5">
    <source>
        <dbReference type="Google" id="ProtNLM"/>
    </source>
</evidence>
<name>D2ZPN3_METSM</name>
<evidence type="ECO:0000256" key="1">
    <source>
        <dbReference type="SAM" id="MobiDB-lite"/>
    </source>
</evidence>
<dbReference type="InterPro" id="IPR012334">
    <property type="entry name" value="Pectin_lyas_fold"/>
</dbReference>
<accession>D2ZPN3</accession>
<keyword evidence="2" id="KW-1133">Transmembrane helix</keyword>
<dbReference type="HOGENOM" id="CLU_363955_0_0_2"/>
<dbReference type="SUPFAM" id="SSF51126">
    <property type="entry name" value="Pectin lyase-like"/>
    <property type="match status" value="2"/>
</dbReference>
<comment type="caution">
    <text evidence="3">The sequence shown here is derived from an EMBL/GenBank/DDBJ whole genome shotgun (WGS) entry which is preliminary data.</text>
</comment>
<feature type="compositionally biased region" description="Low complexity" evidence="1">
    <location>
        <begin position="687"/>
        <end position="749"/>
    </location>
</feature>
<dbReference type="Gene3D" id="2.160.20.10">
    <property type="entry name" value="Single-stranded right-handed beta-helix, Pectin lyase-like"/>
    <property type="match status" value="2"/>
</dbReference>
<gene>
    <name evidence="3" type="ORF">METSMIF1_02801</name>
</gene>
<dbReference type="PATRIC" id="fig|521002.11.peg.783"/>
<feature type="region of interest" description="Disordered" evidence="1">
    <location>
        <begin position="680"/>
        <end position="836"/>
    </location>
</feature>
<dbReference type="RefSeq" id="WP_004032937.1">
    <property type="nucleotide sequence ID" value="NZ_GG704759.1"/>
</dbReference>
<dbReference type="EMBL" id="ABYV02000006">
    <property type="protein sequence ID" value="EFC93230.1"/>
    <property type="molecule type" value="Genomic_DNA"/>
</dbReference>
<dbReference type="Proteomes" id="UP000004028">
    <property type="component" value="Unassembled WGS sequence"/>
</dbReference>
<evidence type="ECO:0000313" key="3">
    <source>
        <dbReference type="EMBL" id="EFC93230.1"/>
    </source>
</evidence>
<feature type="compositionally biased region" description="Low complexity" evidence="1">
    <location>
        <begin position="820"/>
        <end position="835"/>
    </location>
</feature>
<proteinExistence type="predicted"/>
<reference evidence="3 4" key="1">
    <citation type="submission" date="2010-01" db="EMBL/GenBank/DDBJ databases">
        <authorList>
            <person name="Weinstock G."/>
            <person name="Sodergren E."/>
            <person name="Clifton S."/>
            <person name="Fulton L."/>
            <person name="Fulton B."/>
            <person name="Courtney L."/>
            <person name="Fronick C."/>
            <person name="Harrison M."/>
            <person name="Strong C."/>
            <person name="Farmer C."/>
            <person name="Delahaunty K."/>
            <person name="Markovic C."/>
            <person name="Hall O."/>
            <person name="Minx P."/>
            <person name="Tomlinson C."/>
            <person name="Mitreva M."/>
            <person name="Nelson J."/>
            <person name="Hou S."/>
            <person name="Wollam A."/>
            <person name="Pepin K.H."/>
            <person name="Johnson M."/>
            <person name="Bhonagiri V."/>
            <person name="Nash W.E."/>
            <person name="Warren W."/>
            <person name="Chinwalla A."/>
            <person name="Mardis E.R."/>
            <person name="Wilson R.K."/>
        </authorList>
    </citation>
    <scope>NUCLEOTIDE SEQUENCE [LARGE SCALE GENOMIC DNA]</scope>
    <source>
        <strain evidence="3 4">DSM 2374</strain>
    </source>
</reference>